<dbReference type="AlphaFoldDB" id="A0A425B5Y7"/>
<evidence type="ECO:0000313" key="2">
    <source>
        <dbReference type="EMBL" id="RQK81882.1"/>
    </source>
</evidence>
<reference evidence="2 3" key="1">
    <citation type="submission" date="2017-09" db="EMBL/GenBank/DDBJ databases">
        <title>Phenotypic and genotypic characterization of Colombian isolates of Neisseria meningitidis recovered from invasive disease.</title>
        <authorList>
            <person name="Duarte C."/>
            <person name="Gabastou J.M."/>
            <person name="Moreno J."/>
        </authorList>
    </citation>
    <scope>NUCLEOTIDE SEQUENCE [LARGE SCALE GENOMIC DNA]</scope>
    <source>
        <strain evidence="2 3">INS-Nm1012</strain>
    </source>
</reference>
<feature type="region of interest" description="Disordered" evidence="1">
    <location>
        <begin position="1"/>
        <end position="24"/>
    </location>
</feature>
<name>A0A425B5Y7_NEIME</name>
<comment type="caution">
    <text evidence="2">The sequence shown here is derived from an EMBL/GenBank/DDBJ whole genome shotgun (WGS) entry which is preliminary data.</text>
</comment>
<evidence type="ECO:0000313" key="3">
    <source>
        <dbReference type="Proteomes" id="UP000283666"/>
    </source>
</evidence>
<sequence>MTVSGKPYTIRRLSCHTKPSPSNLNRPYGRVSSVALILQSISVQVAVDVNHKQAACDNPVTSHSPYRYPSLLQAV</sequence>
<proteinExistence type="predicted"/>
<protein>
    <submittedName>
        <fullName evidence="2">Glutaminase</fullName>
    </submittedName>
</protein>
<gene>
    <name evidence="2" type="ORF">COH52_00125</name>
</gene>
<evidence type="ECO:0000256" key="1">
    <source>
        <dbReference type="SAM" id="MobiDB-lite"/>
    </source>
</evidence>
<dbReference type="Proteomes" id="UP000283666">
    <property type="component" value="Unassembled WGS sequence"/>
</dbReference>
<organism evidence="2 3">
    <name type="scientific">Neisseria meningitidis</name>
    <dbReference type="NCBI Taxonomy" id="487"/>
    <lineage>
        <taxon>Bacteria</taxon>
        <taxon>Pseudomonadati</taxon>
        <taxon>Pseudomonadota</taxon>
        <taxon>Betaproteobacteria</taxon>
        <taxon>Neisseriales</taxon>
        <taxon>Neisseriaceae</taxon>
        <taxon>Neisseria</taxon>
    </lineage>
</organism>
<accession>A0A425B5Y7</accession>
<dbReference type="EMBL" id="NWZY01000001">
    <property type="protein sequence ID" value="RQK81882.1"/>
    <property type="molecule type" value="Genomic_DNA"/>
</dbReference>